<protein>
    <submittedName>
        <fullName evidence="1">Uncharacterized protein</fullName>
    </submittedName>
</protein>
<evidence type="ECO:0000313" key="1">
    <source>
        <dbReference type="EMBL" id="TVY13067.1"/>
    </source>
</evidence>
<gene>
    <name evidence="1" type="ORF">LARI1_G008665</name>
</gene>
<organism evidence="1 2">
    <name type="scientific">Lachnellula arida</name>
    <dbReference type="NCBI Taxonomy" id="1316785"/>
    <lineage>
        <taxon>Eukaryota</taxon>
        <taxon>Fungi</taxon>
        <taxon>Dikarya</taxon>
        <taxon>Ascomycota</taxon>
        <taxon>Pezizomycotina</taxon>
        <taxon>Leotiomycetes</taxon>
        <taxon>Helotiales</taxon>
        <taxon>Lachnaceae</taxon>
        <taxon>Lachnellula</taxon>
    </lineage>
</organism>
<dbReference type="Gene3D" id="3.40.50.720">
    <property type="entry name" value="NAD(P)-binding Rossmann-like Domain"/>
    <property type="match status" value="1"/>
</dbReference>
<accession>A0A8T9B0E6</accession>
<dbReference type="Proteomes" id="UP000469559">
    <property type="component" value="Unassembled WGS sequence"/>
</dbReference>
<evidence type="ECO:0000313" key="2">
    <source>
        <dbReference type="Proteomes" id="UP000469559"/>
    </source>
</evidence>
<keyword evidence="2" id="KW-1185">Reference proteome</keyword>
<proteinExistence type="predicted"/>
<reference evidence="1 2" key="1">
    <citation type="submission" date="2018-05" db="EMBL/GenBank/DDBJ databases">
        <title>Whole genome sequencing for identification of molecular markers to develop diagnostic detection tools for the regulated plant pathogen Lachnellula willkommii.</title>
        <authorList>
            <person name="Giroux E."/>
            <person name="Bilodeau G."/>
        </authorList>
    </citation>
    <scope>NUCLEOTIDE SEQUENCE [LARGE SCALE GENOMIC DNA]</scope>
    <source>
        <strain evidence="1 2">CBS 203.66</strain>
    </source>
</reference>
<dbReference type="EMBL" id="QGMF01001129">
    <property type="protein sequence ID" value="TVY13067.1"/>
    <property type="molecule type" value="Genomic_DNA"/>
</dbReference>
<comment type="caution">
    <text evidence="1">The sequence shown here is derived from an EMBL/GenBank/DDBJ whole genome shotgun (WGS) entry which is preliminary data.</text>
</comment>
<sequence>MSITLVLVLGPTRTGGFGSSFSANSSDAKPNLKESPLSLIQRANSDLLETFATKGVELVKGSPTDSTVYQGFEVVVAILGNHAIRNQPAQINTAIAAGEERYYRDKVITRNYLQQKDSEVKGFGYTYVIYGRFTEWAPLPHFGIYPKSGKANIVGSLEILQSLTPAKDAASYLHLQNRSEHLGSWDETIHGLRYLRLWARLKGRHAM</sequence>
<dbReference type="OrthoDB" id="419598at2759"/>
<name>A0A8T9B0E6_9HELO</name>
<dbReference type="AlphaFoldDB" id="A0A8T9B0E6"/>
<dbReference type="Gene3D" id="3.90.25.10">
    <property type="entry name" value="UDP-galactose 4-epimerase, domain 1"/>
    <property type="match status" value="1"/>
</dbReference>